<dbReference type="GO" id="GO:0005524">
    <property type="term" value="F:ATP binding"/>
    <property type="evidence" value="ECO:0007669"/>
    <property type="project" value="UniProtKB-UniRule"/>
</dbReference>
<dbReference type="Gene3D" id="3.40.50.620">
    <property type="entry name" value="HUPs"/>
    <property type="match status" value="1"/>
</dbReference>
<keyword evidence="2 9" id="KW-0436">Ligase</keyword>
<comment type="subcellular location">
    <subcellularLocation>
        <location evidence="9">Cytoplasm</location>
    </subcellularLocation>
</comment>
<dbReference type="GO" id="GO:0006423">
    <property type="term" value="P:cysteinyl-tRNA aminoacylation"/>
    <property type="evidence" value="ECO:0007669"/>
    <property type="project" value="UniProtKB-UniRule"/>
</dbReference>
<dbReference type="SUPFAM" id="SSF47323">
    <property type="entry name" value="Anticodon-binding domain of a subclass of class I aminoacyl-tRNA synthetases"/>
    <property type="match status" value="1"/>
</dbReference>
<dbReference type="NCBIfam" id="TIGR00435">
    <property type="entry name" value="cysS"/>
    <property type="match status" value="1"/>
</dbReference>
<dbReference type="GO" id="GO:0004817">
    <property type="term" value="F:cysteine-tRNA ligase activity"/>
    <property type="evidence" value="ECO:0007669"/>
    <property type="project" value="UniProtKB-UniRule"/>
</dbReference>
<comment type="subunit">
    <text evidence="1 9">Monomer.</text>
</comment>
<dbReference type="InterPro" id="IPR009080">
    <property type="entry name" value="tRNAsynth_Ia_anticodon-bd"/>
</dbReference>
<evidence type="ECO:0000256" key="8">
    <source>
        <dbReference type="ARBA" id="ARBA00023146"/>
    </source>
</evidence>
<dbReference type="GO" id="GO:0008270">
    <property type="term" value="F:zinc ion binding"/>
    <property type="evidence" value="ECO:0007669"/>
    <property type="project" value="UniProtKB-UniRule"/>
</dbReference>
<sequence length="497" mass="56021">MSLSFYNTLTGKKEEFKSIDQTGKKVGLYTCGPTVYNYAHIGNLRAYVFADTLRRTLEYTGFEVQHVMNITDVGQLTSDADDGEDKMVRALNREGKPHTLEAMKEVALKYETAFFNDLKKLNIEMPSIAPRASEHIAEDIELIQKLEAKDVAYRTSDGIYYDISKFPAYGTRGGFKLGELQEGARVAVNTEKKNPRDFALWKFSKPAQTGADHTQNDAEKDTLGFNAPFGSGFPGWHIECSAMSRKYLGQPFDIHTGGIDHIPVHHQNEIAQSEMAYDTPLANVWMHSEFLNISNSTSAEDGSGVAKKMAKSGENFITLQTLIDKGIHPLAYRYYLLQAHYRSPITFSWGALEAAQKSLWTFLLKMNSSTVRIGQLDWSLKDWETRLETAISDDLNTSILIALMHEAAQNYNPKETARWELVNKVDKILGLGLYELGEELSKEMNAVPEDIKQLASTREEARKAKDFKKSDELREKITKEGFEVLDTDSGPIVRKKL</sequence>
<dbReference type="AlphaFoldDB" id="A0A2H0KAD1"/>
<dbReference type="PANTHER" id="PTHR10890:SF3">
    <property type="entry name" value="CYSTEINE--TRNA LIGASE, CYTOPLASMIC"/>
    <property type="match status" value="1"/>
</dbReference>
<feature type="short sequence motif" description="'HIGH' region" evidence="9">
    <location>
        <begin position="33"/>
        <end position="43"/>
    </location>
</feature>
<dbReference type="InterPro" id="IPR015803">
    <property type="entry name" value="Cys-tRNA-ligase"/>
</dbReference>
<dbReference type="InterPro" id="IPR014729">
    <property type="entry name" value="Rossmann-like_a/b/a_fold"/>
</dbReference>
<keyword evidence="9" id="KW-0963">Cytoplasm</keyword>
<dbReference type="Proteomes" id="UP000229342">
    <property type="component" value="Unassembled WGS sequence"/>
</dbReference>
<feature type="binding site" evidence="9">
    <location>
        <position position="240"/>
    </location>
    <ligand>
        <name>Zn(2+)</name>
        <dbReference type="ChEBI" id="CHEBI:29105"/>
    </ligand>
</feature>
<evidence type="ECO:0000256" key="9">
    <source>
        <dbReference type="HAMAP-Rule" id="MF_00041"/>
    </source>
</evidence>
<dbReference type="HAMAP" id="MF_00041">
    <property type="entry name" value="Cys_tRNA_synth"/>
    <property type="match status" value="1"/>
</dbReference>
<comment type="similarity">
    <text evidence="9">Belongs to the class-I aminoacyl-tRNA synthetase family.</text>
</comment>
<feature type="binding site" evidence="9">
    <location>
        <position position="31"/>
    </location>
    <ligand>
        <name>Zn(2+)</name>
        <dbReference type="ChEBI" id="CHEBI:29105"/>
    </ligand>
</feature>
<dbReference type="InterPro" id="IPR032678">
    <property type="entry name" value="tRNA-synt_1_cat_dom"/>
</dbReference>
<feature type="domain" description="tRNA synthetases class I catalytic" evidence="10">
    <location>
        <begin position="22"/>
        <end position="356"/>
    </location>
</feature>
<keyword evidence="4 9" id="KW-0547">Nucleotide-binding</keyword>
<comment type="caution">
    <text evidence="11">The sequence shown here is derived from an EMBL/GenBank/DDBJ whole genome shotgun (WGS) entry which is preliminary data.</text>
</comment>
<feature type="short sequence motif" description="'KMSKS' region" evidence="9">
    <location>
        <begin position="308"/>
        <end position="312"/>
    </location>
</feature>
<organism evidence="11 12">
    <name type="scientific">Candidatus Taylorbacteria bacterium CG11_big_fil_rev_8_21_14_0_20_46_11</name>
    <dbReference type="NCBI Taxonomy" id="1975025"/>
    <lineage>
        <taxon>Bacteria</taxon>
        <taxon>Candidatus Tayloriibacteriota</taxon>
    </lineage>
</organism>
<dbReference type="CDD" id="cd00672">
    <property type="entry name" value="CysRS_core"/>
    <property type="match status" value="1"/>
</dbReference>
<gene>
    <name evidence="9" type="primary">cysS</name>
    <name evidence="11" type="ORF">COV91_05325</name>
</gene>
<evidence type="ECO:0000256" key="3">
    <source>
        <dbReference type="ARBA" id="ARBA00022723"/>
    </source>
</evidence>
<dbReference type="SUPFAM" id="SSF52374">
    <property type="entry name" value="Nucleotidylyl transferase"/>
    <property type="match status" value="1"/>
</dbReference>
<evidence type="ECO:0000256" key="5">
    <source>
        <dbReference type="ARBA" id="ARBA00022833"/>
    </source>
</evidence>
<feature type="binding site" evidence="9">
    <location>
        <position position="311"/>
    </location>
    <ligand>
        <name>ATP</name>
        <dbReference type="ChEBI" id="CHEBI:30616"/>
    </ligand>
</feature>
<dbReference type="GO" id="GO:0005829">
    <property type="term" value="C:cytosol"/>
    <property type="evidence" value="ECO:0007669"/>
    <property type="project" value="TreeGrafter"/>
</dbReference>
<dbReference type="Pfam" id="PF01406">
    <property type="entry name" value="tRNA-synt_1e"/>
    <property type="match status" value="1"/>
</dbReference>
<dbReference type="PRINTS" id="PR00983">
    <property type="entry name" value="TRNASYNTHCYS"/>
</dbReference>
<evidence type="ECO:0000256" key="6">
    <source>
        <dbReference type="ARBA" id="ARBA00022840"/>
    </source>
</evidence>
<evidence type="ECO:0000256" key="7">
    <source>
        <dbReference type="ARBA" id="ARBA00022917"/>
    </source>
</evidence>
<evidence type="ECO:0000256" key="2">
    <source>
        <dbReference type="ARBA" id="ARBA00022598"/>
    </source>
</evidence>
<keyword evidence="5 9" id="KW-0862">Zinc</keyword>
<keyword evidence="7 9" id="KW-0648">Protein biosynthesis</keyword>
<dbReference type="EC" id="6.1.1.16" evidence="9"/>
<proteinExistence type="inferred from homology"/>
<evidence type="ECO:0000256" key="4">
    <source>
        <dbReference type="ARBA" id="ARBA00022741"/>
    </source>
</evidence>
<evidence type="ECO:0000313" key="12">
    <source>
        <dbReference type="Proteomes" id="UP000229342"/>
    </source>
</evidence>
<dbReference type="EMBL" id="PCVG01000071">
    <property type="protein sequence ID" value="PIQ68218.1"/>
    <property type="molecule type" value="Genomic_DNA"/>
</dbReference>
<comment type="cofactor">
    <cofactor evidence="9">
        <name>Zn(2+)</name>
        <dbReference type="ChEBI" id="CHEBI:29105"/>
    </cofactor>
    <text evidence="9">Binds 1 zinc ion per subunit.</text>
</comment>
<evidence type="ECO:0000259" key="10">
    <source>
        <dbReference type="Pfam" id="PF01406"/>
    </source>
</evidence>
<name>A0A2H0KAD1_9BACT</name>
<reference evidence="11 12" key="1">
    <citation type="submission" date="2017-09" db="EMBL/GenBank/DDBJ databases">
        <title>Depth-based differentiation of microbial function through sediment-hosted aquifers and enrichment of novel symbionts in the deep terrestrial subsurface.</title>
        <authorList>
            <person name="Probst A.J."/>
            <person name="Ladd B."/>
            <person name="Jarett J.K."/>
            <person name="Geller-Mcgrath D.E."/>
            <person name="Sieber C.M."/>
            <person name="Emerson J.B."/>
            <person name="Anantharaman K."/>
            <person name="Thomas B.C."/>
            <person name="Malmstrom R."/>
            <person name="Stieglmeier M."/>
            <person name="Klingl A."/>
            <person name="Woyke T."/>
            <person name="Ryan C.M."/>
            <person name="Banfield J.F."/>
        </authorList>
    </citation>
    <scope>NUCLEOTIDE SEQUENCE [LARGE SCALE GENOMIC DNA]</scope>
    <source>
        <strain evidence="11">CG11_big_fil_rev_8_21_14_0_20_46_11</strain>
    </source>
</reference>
<keyword evidence="8 9" id="KW-0030">Aminoacyl-tRNA synthetase</keyword>
<evidence type="ECO:0000256" key="1">
    <source>
        <dbReference type="ARBA" id="ARBA00011245"/>
    </source>
</evidence>
<keyword evidence="3 9" id="KW-0479">Metal-binding</keyword>
<comment type="catalytic activity">
    <reaction evidence="9">
        <text>tRNA(Cys) + L-cysteine + ATP = L-cysteinyl-tRNA(Cys) + AMP + diphosphate</text>
        <dbReference type="Rhea" id="RHEA:17773"/>
        <dbReference type="Rhea" id="RHEA-COMP:9661"/>
        <dbReference type="Rhea" id="RHEA-COMP:9679"/>
        <dbReference type="ChEBI" id="CHEBI:30616"/>
        <dbReference type="ChEBI" id="CHEBI:33019"/>
        <dbReference type="ChEBI" id="CHEBI:35235"/>
        <dbReference type="ChEBI" id="CHEBI:78442"/>
        <dbReference type="ChEBI" id="CHEBI:78517"/>
        <dbReference type="ChEBI" id="CHEBI:456215"/>
        <dbReference type="EC" id="6.1.1.16"/>
    </reaction>
</comment>
<keyword evidence="6 9" id="KW-0067">ATP-binding</keyword>
<dbReference type="PANTHER" id="PTHR10890">
    <property type="entry name" value="CYSTEINYL-TRNA SYNTHETASE"/>
    <property type="match status" value="1"/>
</dbReference>
<evidence type="ECO:0000313" key="11">
    <source>
        <dbReference type="EMBL" id="PIQ68218.1"/>
    </source>
</evidence>
<dbReference type="Gene3D" id="1.20.120.1910">
    <property type="entry name" value="Cysteine-tRNA ligase, C-terminal anti-codon recognition domain"/>
    <property type="match status" value="1"/>
</dbReference>
<dbReference type="InterPro" id="IPR024909">
    <property type="entry name" value="Cys-tRNA/MSH_ligase"/>
</dbReference>
<protein>
    <recommendedName>
        <fullName evidence="9">Cysteine--tRNA ligase</fullName>
        <ecNumber evidence="9">6.1.1.16</ecNumber>
    </recommendedName>
    <alternativeName>
        <fullName evidence="9">Cysteinyl-tRNA synthetase</fullName>
        <shortName evidence="9">CysRS</shortName>
    </alternativeName>
</protein>
<feature type="binding site" evidence="9">
    <location>
        <position position="269"/>
    </location>
    <ligand>
        <name>Zn(2+)</name>
        <dbReference type="ChEBI" id="CHEBI:29105"/>
    </ligand>
</feature>
<feature type="binding site" evidence="9">
    <location>
        <position position="265"/>
    </location>
    <ligand>
        <name>Zn(2+)</name>
        <dbReference type="ChEBI" id="CHEBI:29105"/>
    </ligand>
</feature>
<accession>A0A2H0KAD1</accession>